<evidence type="ECO:0000313" key="1">
    <source>
        <dbReference type="EMBL" id="KAJ8927308.1"/>
    </source>
</evidence>
<dbReference type="Proteomes" id="UP001162156">
    <property type="component" value="Unassembled WGS sequence"/>
</dbReference>
<evidence type="ECO:0008006" key="3">
    <source>
        <dbReference type="Google" id="ProtNLM"/>
    </source>
</evidence>
<protein>
    <recommendedName>
        <fullName evidence="3">Alcohol dehydrogenase</fullName>
    </recommendedName>
</protein>
<name>A0AAV8WLA5_9CUCU</name>
<dbReference type="InterPro" id="IPR011032">
    <property type="entry name" value="GroES-like_sf"/>
</dbReference>
<proteinExistence type="predicted"/>
<dbReference type="PANTHER" id="PTHR43205:SF7">
    <property type="entry name" value="PROSTAGLANDIN REDUCTASE 1"/>
    <property type="match status" value="1"/>
</dbReference>
<comment type="caution">
    <text evidence="1">The sequence shown here is derived from an EMBL/GenBank/DDBJ whole genome shotgun (WGS) entry which is preliminary data.</text>
</comment>
<dbReference type="Gene3D" id="3.90.180.10">
    <property type="entry name" value="Medium-chain alcohol dehydrogenases, catalytic domain"/>
    <property type="match status" value="1"/>
</dbReference>
<dbReference type="PANTHER" id="PTHR43205">
    <property type="entry name" value="PROSTAGLANDIN REDUCTASE"/>
    <property type="match status" value="1"/>
</dbReference>
<reference evidence="1" key="1">
    <citation type="journal article" date="2023" name="Insect Mol. Biol.">
        <title>Genome sequencing provides insights into the evolution of gene families encoding plant cell wall-degrading enzymes in longhorned beetles.</title>
        <authorList>
            <person name="Shin N.R."/>
            <person name="Okamura Y."/>
            <person name="Kirsch R."/>
            <person name="Pauchet Y."/>
        </authorList>
    </citation>
    <scope>NUCLEOTIDE SEQUENCE</scope>
    <source>
        <strain evidence="1">RBIC_L_NR</strain>
    </source>
</reference>
<evidence type="ECO:0000313" key="2">
    <source>
        <dbReference type="Proteomes" id="UP001162156"/>
    </source>
</evidence>
<dbReference type="Gene3D" id="3.40.50.720">
    <property type="entry name" value="NAD(P)-binding Rossmann-like Domain"/>
    <property type="match status" value="1"/>
</dbReference>
<dbReference type="EMBL" id="JANEYF010005692">
    <property type="protein sequence ID" value="KAJ8927308.1"/>
    <property type="molecule type" value="Genomic_DNA"/>
</dbReference>
<gene>
    <name evidence="1" type="ORF">NQ314_020244</name>
</gene>
<keyword evidence="2" id="KW-1185">Reference proteome</keyword>
<dbReference type="AlphaFoldDB" id="A0AAV8WLA5"/>
<organism evidence="1 2">
    <name type="scientific">Rhamnusium bicolor</name>
    <dbReference type="NCBI Taxonomy" id="1586634"/>
    <lineage>
        <taxon>Eukaryota</taxon>
        <taxon>Metazoa</taxon>
        <taxon>Ecdysozoa</taxon>
        <taxon>Arthropoda</taxon>
        <taxon>Hexapoda</taxon>
        <taxon>Insecta</taxon>
        <taxon>Pterygota</taxon>
        <taxon>Neoptera</taxon>
        <taxon>Endopterygota</taxon>
        <taxon>Coleoptera</taxon>
        <taxon>Polyphaga</taxon>
        <taxon>Cucujiformia</taxon>
        <taxon>Chrysomeloidea</taxon>
        <taxon>Cerambycidae</taxon>
        <taxon>Lepturinae</taxon>
        <taxon>Rhagiini</taxon>
        <taxon>Rhamnusium</taxon>
    </lineage>
</organism>
<dbReference type="GO" id="GO:0006693">
    <property type="term" value="P:prostaglandin metabolic process"/>
    <property type="evidence" value="ECO:0007669"/>
    <property type="project" value="TreeGrafter"/>
</dbReference>
<dbReference type="GO" id="GO:0047522">
    <property type="term" value="F:15-oxoprostaglandin 13-reductase [NAD(P)+] activity"/>
    <property type="evidence" value="ECO:0007669"/>
    <property type="project" value="TreeGrafter"/>
</dbReference>
<sequence length="77" mass="9113">MTSLVQFSMIMKELKMEGFHVTRWTDRWLEGILQNKKWIEEGKLNYRETVTEGFENMFNAFVDMLKGGNFGKAVVKF</sequence>
<dbReference type="InterPro" id="IPR045010">
    <property type="entry name" value="MDR_fam"/>
</dbReference>
<dbReference type="SUPFAM" id="SSF50129">
    <property type="entry name" value="GroES-like"/>
    <property type="match status" value="1"/>
</dbReference>
<accession>A0AAV8WLA5</accession>